<dbReference type="InterPro" id="IPR001012">
    <property type="entry name" value="UBX_dom"/>
</dbReference>
<feature type="domain" description="UBX" evidence="7">
    <location>
        <begin position="321"/>
        <end position="401"/>
    </location>
</feature>
<proteinExistence type="predicted"/>
<feature type="region of interest" description="Disordered" evidence="5">
    <location>
        <begin position="1196"/>
        <end position="1219"/>
    </location>
</feature>
<dbReference type="InterPro" id="IPR039899">
    <property type="entry name" value="BET1_SNARE"/>
</dbReference>
<dbReference type="Gene3D" id="3.10.20.90">
    <property type="entry name" value="Phosphatidylinositol 3-kinase Catalytic Subunit, Chain A, domain 1"/>
    <property type="match status" value="1"/>
</dbReference>
<evidence type="ECO:0000256" key="5">
    <source>
        <dbReference type="SAM" id="MobiDB-lite"/>
    </source>
</evidence>
<feature type="compositionally biased region" description="Low complexity" evidence="5">
    <location>
        <begin position="1141"/>
        <end position="1156"/>
    </location>
</feature>
<feature type="compositionally biased region" description="Basic and acidic residues" evidence="5">
    <location>
        <begin position="485"/>
        <end position="495"/>
    </location>
</feature>
<evidence type="ECO:0000256" key="3">
    <source>
        <dbReference type="ARBA" id="ARBA00023054"/>
    </source>
</evidence>
<feature type="compositionally biased region" description="Basic residues" evidence="5">
    <location>
        <begin position="1126"/>
        <end position="1136"/>
    </location>
</feature>
<feature type="compositionally biased region" description="Low complexity" evidence="5">
    <location>
        <begin position="304"/>
        <end position="317"/>
    </location>
</feature>
<dbReference type="Pfam" id="PF00789">
    <property type="entry name" value="UBX"/>
    <property type="match status" value="1"/>
</dbReference>
<feature type="compositionally biased region" description="Low complexity" evidence="5">
    <location>
        <begin position="532"/>
        <end position="556"/>
    </location>
</feature>
<evidence type="ECO:0000256" key="1">
    <source>
        <dbReference type="ARBA" id="ARBA00004496"/>
    </source>
</evidence>
<accession>A0AAD7XD46</accession>
<dbReference type="InterPro" id="IPR013087">
    <property type="entry name" value="Znf_C2H2_type"/>
</dbReference>
<evidence type="ECO:0000256" key="4">
    <source>
        <dbReference type="ARBA" id="ARBA00046280"/>
    </source>
</evidence>
<feature type="region of interest" description="Disordered" evidence="5">
    <location>
        <begin position="221"/>
        <end position="242"/>
    </location>
</feature>
<dbReference type="SUPFAM" id="SSF54236">
    <property type="entry name" value="Ubiquitin-like"/>
    <property type="match status" value="1"/>
</dbReference>
<dbReference type="Proteomes" id="UP001215151">
    <property type="component" value="Unassembled WGS sequence"/>
</dbReference>
<dbReference type="PROSITE" id="PS50030">
    <property type="entry name" value="UBA"/>
    <property type="match status" value="1"/>
</dbReference>
<dbReference type="Gene3D" id="1.10.8.10">
    <property type="entry name" value="DNA helicase RuvA subunit, C-terminal domain"/>
    <property type="match status" value="1"/>
</dbReference>
<feature type="domain" description="UBA" evidence="6">
    <location>
        <begin position="40"/>
        <end position="86"/>
    </location>
</feature>
<reference evidence="9" key="1">
    <citation type="submission" date="2022-11" db="EMBL/GenBank/DDBJ databases">
        <title>Genome Sequence of Cubamyces cubensis.</title>
        <authorList>
            <person name="Buettner E."/>
        </authorList>
    </citation>
    <scope>NUCLEOTIDE SEQUENCE</scope>
    <source>
        <strain evidence="9">MPL-01</strain>
    </source>
</reference>
<dbReference type="PANTHER" id="PTHR46340">
    <property type="entry name" value="UBX DOMAIN-CONTAINING PROTEIN 1"/>
    <property type="match status" value="1"/>
</dbReference>
<evidence type="ECO:0000259" key="6">
    <source>
        <dbReference type="PROSITE" id="PS50030"/>
    </source>
</evidence>
<feature type="region of interest" description="Disordered" evidence="5">
    <location>
        <begin position="473"/>
        <end position="645"/>
    </location>
</feature>
<evidence type="ECO:0000259" key="7">
    <source>
        <dbReference type="PROSITE" id="PS50033"/>
    </source>
</evidence>
<feature type="compositionally biased region" description="Polar residues" evidence="5">
    <location>
        <begin position="602"/>
        <end position="626"/>
    </location>
</feature>
<feature type="compositionally biased region" description="Basic residues" evidence="5">
    <location>
        <begin position="974"/>
        <end position="985"/>
    </location>
</feature>
<evidence type="ECO:0000313" key="10">
    <source>
        <dbReference type="Proteomes" id="UP001215151"/>
    </source>
</evidence>
<dbReference type="PROSITE" id="PS50192">
    <property type="entry name" value="T_SNARE"/>
    <property type="match status" value="1"/>
</dbReference>
<dbReference type="InterPro" id="IPR015940">
    <property type="entry name" value="UBA"/>
</dbReference>
<feature type="compositionally biased region" description="Low complexity" evidence="5">
    <location>
        <begin position="591"/>
        <end position="600"/>
    </location>
</feature>
<feature type="compositionally biased region" description="Acidic residues" evidence="5">
    <location>
        <begin position="112"/>
        <end position="121"/>
    </location>
</feature>
<dbReference type="GO" id="GO:0012505">
    <property type="term" value="C:endomembrane system"/>
    <property type="evidence" value="ECO:0007669"/>
    <property type="project" value="UniProtKB-SubCell"/>
</dbReference>
<feature type="compositionally biased region" description="Low complexity" evidence="5">
    <location>
        <begin position="92"/>
        <end position="111"/>
    </location>
</feature>
<dbReference type="Pfam" id="PF22562">
    <property type="entry name" value="UBA_7"/>
    <property type="match status" value="1"/>
</dbReference>
<sequence length="1219" mass="131055">MSSSRDRVEDTYELQNDQRLEDLHSKLRTLRGVTSDIYDDVERQNSALDNADVLLSMGFDPARVEWALKATGNRGLQPAMDFILENEGKPVPDLSSVTSSSASAPAPSGADDPMDEDDEELEALKAVYGKKLAGGSGGAAPAASGAGSSSEGGEAKSIRCQVCGKTFKNLDLANYHAEKSGHDQFEESTEEIKPLTEEEKKQKLAELKERLAAKRAAKAKEEAKESLANEAIRRKAGKDMNQIREEMKQKELIKEAEKKRKEKLEDAKARAAVKAQIEADKRERAAKAAREKALREGKAVPEQSSVPPVAPAASSAPKAGKDYPETRLQIRMASGGQPYVTTLSSDATLRDVAEFLAAQTLAVNVDTVKFSLTFPRKTFAPADFSRSLRDLGLTPSARTMDVARARSPPASLGRRPIGPRSPGKPGSSVPRNIIPLDLSARLQEEVPSLYSSPEPTAASSSSRAASPALNVLAVPPSNPLVESQEPQHTHPEETKAAQPHEPQTTHETPPQPEPQPEVQDQADEVVYPTRTASPASPSSPKDSSPAPEDSAAVAPASIPPPSPTSEPEAEPVPSSPPTPRTDASRPHSTVQAAAQDAAEAVPSSNGHSRTLSEKSVQANLPGSSPSAAGDAHSSTPASTRASTPALVRVVSRRPPLAPPPALNFDVEPIPWKGLTLEAAQWTFTSEQLQETVSRAIRHSASESFIRVVPMQTFDVELPQELERLDSLKATTQSQYRFSMHRRTMLLQSLAALSQTDGADGEALYNLTSQLAELTVACDRLMETLVRIADQRAQIQRVQDLHISSALSMALRKLNTSYAKRTAELQEARAHNEELKAELEEAWTMAQDMAQEMDDLDNFDLTFSDDEMFEDEHHDADALEAEIYNDMDRMSAVVSVQNAEVVEITGKAVATKATLVPSMGAPQPRLGDRASRVSAAKKRSSRASKASLRIPKTPTNERGEGGSKPDRSSIYSIHSRSRSKSVRRRSERAASEVASPAGEDVPEVPIIRIPDPVPKKEGSFLELVETRPVSPAASAVSEQHTPPPPPPPLPAGAVVAEHRRAVLEEVGEEGHDHLGQITSSPTEDATSTVSAPPPSTPTTFDSMNIPTISLHREEAPAKPASSSSSWRSRKFFSRRVHSMQPPLLRAASSDDASAPPLKRSISEVKQFDGWPAFLGGSGGGQKSQRFSVPVLSVIQPLKARSSTDSAPAASSSRLSSSSSR</sequence>
<feature type="region of interest" description="Disordered" evidence="5">
    <location>
        <begin position="87"/>
        <end position="155"/>
    </location>
</feature>
<feature type="region of interest" description="Disordered" evidence="5">
    <location>
        <begin position="1067"/>
        <end position="1159"/>
    </location>
</feature>
<feature type="compositionally biased region" description="Basic and acidic residues" evidence="5">
    <location>
        <begin position="954"/>
        <end position="966"/>
    </location>
</feature>
<evidence type="ECO:0008006" key="11">
    <source>
        <dbReference type="Google" id="ProtNLM"/>
    </source>
</evidence>
<feature type="region of interest" description="Disordered" evidence="5">
    <location>
        <begin position="915"/>
        <end position="997"/>
    </location>
</feature>
<feature type="compositionally biased region" description="Low complexity" evidence="5">
    <location>
        <begin position="139"/>
        <end position="152"/>
    </location>
</feature>
<name>A0AAD7XD46_9APHY</name>
<dbReference type="AlphaFoldDB" id="A0AAD7XD46"/>
<dbReference type="SUPFAM" id="SSF46934">
    <property type="entry name" value="UBA-like"/>
    <property type="match status" value="1"/>
</dbReference>
<evidence type="ECO:0000313" key="9">
    <source>
        <dbReference type="EMBL" id="KAJ8496079.1"/>
    </source>
</evidence>
<feature type="region of interest" description="Disordered" evidence="5">
    <location>
        <begin position="179"/>
        <end position="200"/>
    </location>
</feature>
<dbReference type="InterPro" id="IPR009060">
    <property type="entry name" value="UBA-like_sf"/>
</dbReference>
<dbReference type="SUPFAM" id="SSF58038">
    <property type="entry name" value="SNARE fusion complex"/>
    <property type="match status" value="1"/>
</dbReference>
<comment type="subcellular location">
    <subcellularLocation>
        <location evidence="1">Cytoplasm</location>
    </subcellularLocation>
    <subcellularLocation>
        <location evidence="4">Endomembrane system</location>
        <topology evidence="4">Single-pass type IV membrane protein</topology>
    </subcellularLocation>
</comment>
<dbReference type="PROSITE" id="PS50033">
    <property type="entry name" value="UBX"/>
    <property type="match status" value="1"/>
</dbReference>
<dbReference type="PANTHER" id="PTHR46340:SF1">
    <property type="entry name" value="UBX DOMAIN-CONTAINING PROTEIN 1"/>
    <property type="match status" value="1"/>
</dbReference>
<dbReference type="InterPro" id="IPR029071">
    <property type="entry name" value="Ubiquitin-like_domsf"/>
</dbReference>
<feature type="compositionally biased region" description="Low complexity" evidence="5">
    <location>
        <begin position="631"/>
        <end position="645"/>
    </location>
</feature>
<keyword evidence="10" id="KW-1185">Reference proteome</keyword>
<keyword evidence="3" id="KW-0175">Coiled coil</keyword>
<organism evidence="9 10">
    <name type="scientific">Trametes cubensis</name>
    <dbReference type="NCBI Taxonomy" id="1111947"/>
    <lineage>
        <taxon>Eukaryota</taxon>
        <taxon>Fungi</taxon>
        <taxon>Dikarya</taxon>
        <taxon>Basidiomycota</taxon>
        <taxon>Agaricomycotina</taxon>
        <taxon>Agaricomycetes</taxon>
        <taxon>Polyporales</taxon>
        <taxon>Polyporaceae</taxon>
        <taxon>Trametes</taxon>
    </lineage>
</organism>
<feature type="region of interest" description="Disordered" evidence="5">
    <location>
        <begin position="274"/>
        <end position="322"/>
    </location>
</feature>
<dbReference type="PROSITE" id="PS00028">
    <property type="entry name" value="ZINC_FINGER_C2H2_1"/>
    <property type="match status" value="1"/>
</dbReference>
<dbReference type="GO" id="GO:0036435">
    <property type="term" value="F:K48-linked polyubiquitin modification-dependent protein binding"/>
    <property type="evidence" value="ECO:0007669"/>
    <property type="project" value="TreeGrafter"/>
</dbReference>
<protein>
    <recommendedName>
        <fullName evidence="11">UBX domain-containing protein 1</fullName>
    </recommendedName>
</protein>
<evidence type="ECO:0000259" key="8">
    <source>
        <dbReference type="PROSITE" id="PS50192"/>
    </source>
</evidence>
<dbReference type="CDD" id="cd15853">
    <property type="entry name" value="SNARE_Bet1"/>
    <property type="match status" value="1"/>
</dbReference>
<feature type="compositionally biased region" description="Low complexity" evidence="5">
    <location>
        <begin position="1198"/>
        <end position="1219"/>
    </location>
</feature>
<dbReference type="GO" id="GO:0005634">
    <property type="term" value="C:nucleus"/>
    <property type="evidence" value="ECO:0007669"/>
    <property type="project" value="TreeGrafter"/>
</dbReference>
<feature type="domain" description="T-SNARE coiled-coil homology" evidence="8">
    <location>
        <begin position="10"/>
        <end position="52"/>
    </location>
</feature>
<dbReference type="GO" id="GO:0005737">
    <property type="term" value="C:cytoplasm"/>
    <property type="evidence" value="ECO:0007669"/>
    <property type="project" value="UniProtKB-SubCell"/>
</dbReference>
<dbReference type="GO" id="GO:0031397">
    <property type="term" value="P:negative regulation of protein ubiquitination"/>
    <property type="evidence" value="ECO:0007669"/>
    <property type="project" value="TreeGrafter"/>
</dbReference>
<dbReference type="InterPro" id="IPR000727">
    <property type="entry name" value="T_SNARE_dom"/>
</dbReference>
<dbReference type="EMBL" id="JAPEVG010000018">
    <property type="protein sequence ID" value="KAJ8496079.1"/>
    <property type="molecule type" value="Genomic_DNA"/>
</dbReference>
<feature type="compositionally biased region" description="Basic and acidic residues" evidence="5">
    <location>
        <begin position="277"/>
        <end position="299"/>
    </location>
</feature>
<dbReference type="GO" id="GO:0032435">
    <property type="term" value="P:negative regulation of proteasomal ubiquitin-dependent protein catabolic process"/>
    <property type="evidence" value="ECO:0007669"/>
    <property type="project" value="TreeGrafter"/>
</dbReference>
<dbReference type="SMART" id="SM00166">
    <property type="entry name" value="UBX"/>
    <property type="match status" value="1"/>
</dbReference>
<dbReference type="GO" id="GO:1903094">
    <property type="term" value="P:negative regulation of protein K48-linked deubiquitination"/>
    <property type="evidence" value="ECO:0007669"/>
    <property type="project" value="TreeGrafter"/>
</dbReference>
<feature type="region of interest" description="Disordered" evidence="5">
    <location>
        <begin position="399"/>
        <end position="432"/>
    </location>
</feature>
<evidence type="ECO:0000256" key="2">
    <source>
        <dbReference type="ARBA" id="ARBA00022490"/>
    </source>
</evidence>
<keyword evidence="2" id="KW-0963">Cytoplasm</keyword>
<feature type="compositionally biased region" description="Low complexity" evidence="5">
    <location>
        <begin position="1116"/>
        <end position="1125"/>
    </location>
</feature>
<comment type="caution">
    <text evidence="9">The sequence shown here is derived from an EMBL/GenBank/DDBJ whole genome shotgun (WGS) entry which is preliminary data.</text>
</comment>
<gene>
    <name evidence="9" type="ORF">ONZ51_g1341</name>
</gene>
<feature type="compositionally biased region" description="Low complexity" evidence="5">
    <location>
        <begin position="499"/>
        <end position="508"/>
    </location>
</feature>